<dbReference type="Pfam" id="PF11736">
    <property type="entry name" value="DUF3299"/>
    <property type="match status" value="1"/>
</dbReference>
<name>K6YWE9_9ALTE</name>
<reference evidence="1 2" key="1">
    <citation type="journal article" date="2017" name="Antonie Van Leeuwenhoek">
        <title>Rhizobium rhizosphaerae sp. nov., a novel species isolated from rice rhizosphere.</title>
        <authorList>
            <person name="Zhao J.J."/>
            <person name="Zhang J."/>
            <person name="Zhang R.J."/>
            <person name="Zhang C.W."/>
            <person name="Yin H.Q."/>
            <person name="Zhang X.X."/>
        </authorList>
    </citation>
    <scope>NUCLEOTIDE SEQUENCE [LARGE SCALE GENOMIC DNA]</scope>
    <source>
        <strain evidence="1 2">BSs20135</strain>
    </source>
</reference>
<dbReference type="AlphaFoldDB" id="K6YWE9"/>
<proteinExistence type="predicted"/>
<dbReference type="InterPro" id="IPR021727">
    <property type="entry name" value="DUF3299"/>
</dbReference>
<dbReference type="EMBL" id="BAEO01000060">
    <property type="protein sequence ID" value="GAC21058.1"/>
    <property type="molecule type" value="Genomic_DNA"/>
</dbReference>
<evidence type="ECO:0000313" key="1">
    <source>
        <dbReference type="EMBL" id="GAC21058.1"/>
    </source>
</evidence>
<evidence type="ECO:0008006" key="3">
    <source>
        <dbReference type="Google" id="ProtNLM"/>
    </source>
</evidence>
<gene>
    <name evidence="1" type="ORF">GARC_4116</name>
</gene>
<dbReference type="STRING" id="493475.GARC_4116"/>
<accession>K6YWE9</accession>
<protein>
    <recommendedName>
        <fullName evidence="3">Lipoprotein</fullName>
    </recommendedName>
</protein>
<organism evidence="1 2">
    <name type="scientific">Paraglaciecola arctica BSs20135</name>
    <dbReference type="NCBI Taxonomy" id="493475"/>
    <lineage>
        <taxon>Bacteria</taxon>
        <taxon>Pseudomonadati</taxon>
        <taxon>Pseudomonadota</taxon>
        <taxon>Gammaproteobacteria</taxon>
        <taxon>Alteromonadales</taxon>
        <taxon>Alteromonadaceae</taxon>
        <taxon>Paraglaciecola</taxon>
    </lineage>
</organism>
<evidence type="ECO:0000313" key="2">
    <source>
        <dbReference type="Proteomes" id="UP000006327"/>
    </source>
</evidence>
<sequence>MLSFQHITMGFMALILSVLPGFSVAGPQQVQKYETLEWIALMPQDDLDALMDPPDFLLDIQDGSEQDSMETFGEISPDDLKTQRFQQALRSTQVIDTYDNMAIRLPGFIVPLQTNEAQLVTEFFIVPYFGACLHMPPPPPNQIIYAELEKGFALDNLYDAFWFEGVLSTEIIQNDLGASAYRMRLDNVIPYPE</sequence>
<dbReference type="eggNOG" id="COG3495">
    <property type="taxonomic scope" value="Bacteria"/>
</dbReference>
<comment type="caution">
    <text evidence="1">The sequence shown here is derived from an EMBL/GenBank/DDBJ whole genome shotgun (WGS) entry which is preliminary data.</text>
</comment>
<keyword evidence="2" id="KW-1185">Reference proteome</keyword>
<dbReference type="Proteomes" id="UP000006327">
    <property type="component" value="Unassembled WGS sequence"/>
</dbReference>
<dbReference type="Gene3D" id="2.40.50.870">
    <property type="entry name" value="Protein of unknown function (DUF3299)"/>
    <property type="match status" value="1"/>
</dbReference>